<proteinExistence type="predicted"/>
<dbReference type="AlphaFoldDB" id="B6IW38"/>
<dbReference type="RefSeq" id="WP_012568291.1">
    <property type="nucleotide sequence ID" value="NC_011420.2"/>
</dbReference>
<accession>B6IW38</accession>
<dbReference type="STRING" id="414684.RC1_3148"/>
<gene>
    <name evidence="1" type="ordered locus">RC1_3148</name>
</gene>
<dbReference type="OrthoDB" id="9808866at2"/>
<dbReference type="Proteomes" id="UP000001591">
    <property type="component" value="Chromosome"/>
</dbReference>
<evidence type="ECO:0008006" key="3">
    <source>
        <dbReference type="Google" id="ProtNLM"/>
    </source>
</evidence>
<dbReference type="HOGENOM" id="CLU_151279_1_0_5"/>
<dbReference type="eggNOG" id="ENOG5032Y6R">
    <property type="taxonomic scope" value="Bacteria"/>
</dbReference>
<protein>
    <recommendedName>
        <fullName evidence="3">1,4-alpha-glucan branching enzyme</fullName>
    </recommendedName>
</protein>
<evidence type="ECO:0000313" key="2">
    <source>
        <dbReference type="Proteomes" id="UP000001591"/>
    </source>
</evidence>
<keyword evidence="2" id="KW-1185">Reference proteome</keyword>
<sequence>MTSGARGSDAIRTTDHDAIRRWAEARGGRPAAVAGTGGDDADDGGILRIDFGEKEEGLEEISWDRFFRTFEDRRLAFLHQEEIEGHDSRFFKLVRRD</sequence>
<dbReference type="EMBL" id="CP000613">
    <property type="protein sequence ID" value="ACJ00512.1"/>
    <property type="molecule type" value="Genomic_DNA"/>
</dbReference>
<dbReference type="KEGG" id="rce:RC1_3148"/>
<evidence type="ECO:0000313" key="1">
    <source>
        <dbReference type="EMBL" id="ACJ00512.1"/>
    </source>
</evidence>
<organism evidence="1 2">
    <name type="scientific">Rhodospirillum centenum (strain ATCC 51521 / SW)</name>
    <dbReference type="NCBI Taxonomy" id="414684"/>
    <lineage>
        <taxon>Bacteria</taxon>
        <taxon>Pseudomonadati</taxon>
        <taxon>Pseudomonadota</taxon>
        <taxon>Alphaproteobacteria</taxon>
        <taxon>Rhodospirillales</taxon>
        <taxon>Rhodospirillaceae</taxon>
        <taxon>Rhodospirillum</taxon>
    </lineage>
</organism>
<reference evidence="1 2" key="1">
    <citation type="journal article" date="2010" name="BMC Genomics">
        <title>Metabolic flexibility revealed in the genome of the cyst-forming alpha-1 proteobacterium Rhodospirillum centenum.</title>
        <authorList>
            <person name="Lu Y.K."/>
            <person name="Marden J."/>
            <person name="Han M."/>
            <person name="Swingley W.D."/>
            <person name="Mastrian S.D."/>
            <person name="Chowdhury S.R."/>
            <person name="Hao J."/>
            <person name="Helmy T."/>
            <person name="Kim S."/>
            <person name="Kurdoglu A.A."/>
            <person name="Matthies H.J."/>
            <person name="Rollo D."/>
            <person name="Stothard P."/>
            <person name="Blankenship R.E."/>
            <person name="Bauer C.E."/>
            <person name="Touchman J.W."/>
        </authorList>
    </citation>
    <scope>NUCLEOTIDE SEQUENCE [LARGE SCALE GENOMIC DNA]</scope>
    <source>
        <strain evidence="2">ATCC 51521 / SW</strain>
    </source>
</reference>
<name>B6IW38_RHOCS</name>